<reference evidence="9 10" key="1">
    <citation type="journal article" date="2019" name="Int. J. Syst. Evol. Microbiol.">
        <title>The Global Catalogue of Microorganisms (GCM) 10K type strain sequencing project: providing services to taxonomists for standard genome sequencing and annotation.</title>
        <authorList>
            <consortium name="The Broad Institute Genomics Platform"/>
            <consortium name="The Broad Institute Genome Sequencing Center for Infectious Disease"/>
            <person name="Wu L."/>
            <person name="Ma J."/>
        </authorList>
    </citation>
    <scope>NUCLEOTIDE SEQUENCE [LARGE SCALE GENOMIC DNA]</scope>
    <source>
        <strain evidence="9 10">CGMCC 1.12563</strain>
    </source>
</reference>
<dbReference type="InterPro" id="IPR036915">
    <property type="entry name" value="Cyclin-like_sf"/>
</dbReference>
<name>A0ABD6AUP3_9EURY</name>
<feature type="domain" description="TFIIB-type" evidence="8">
    <location>
        <begin position="3"/>
        <end position="25"/>
    </location>
</feature>
<keyword evidence="3" id="KW-0862">Zinc</keyword>
<keyword evidence="4" id="KW-0805">Transcription regulation</keyword>
<dbReference type="PANTHER" id="PTHR11618:SF13">
    <property type="entry name" value="TRANSCRIPTION INITIATION FACTOR IIB"/>
    <property type="match status" value="1"/>
</dbReference>
<evidence type="ECO:0000256" key="4">
    <source>
        <dbReference type="ARBA" id="ARBA00023015"/>
    </source>
</evidence>
<dbReference type="Gene3D" id="1.10.472.10">
    <property type="entry name" value="Cyclin-like"/>
    <property type="match status" value="1"/>
</dbReference>
<keyword evidence="2" id="KW-0863">Zinc-finger</keyword>
<gene>
    <name evidence="9" type="ORF">ACFSBT_09380</name>
</gene>
<sequence>MQSCETCGTVIADQPIDHGPEWRSFETGQSGERRTGAPRTLSMHDGGLSTTIGRWRDYRGQTLGQRTQQRFARLRKHHSRAQYESTADRNRAAGLSEIRRMTGALGLRDSVREQASRLFRSAQDVGLLIGRSIEAVASASVYATCRCNRLVRTKQQIVAVSRVSASAVKNAYSVMNTELGLPTPPPHPVEYVASIASAFDLPQPVVSKSERLARSAWDEGLANGRHPGGIAASCLYLVSQNCGPLVRQHDLAAEAGITDTTLRANRDSIRQLWNEMVKD</sequence>
<feature type="compositionally biased region" description="Basic and acidic residues" evidence="6">
    <location>
        <begin position="15"/>
        <end position="24"/>
    </location>
</feature>
<dbReference type="AlphaFoldDB" id="A0ABD6AUP3"/>
<dbReference type="Pfam" id="PF00382">
    <property type="entry name" value="TFIIB"/>
    <property type="match status" value="2"/>
</dbReference>
<proteinExistence type="predicted"/>
<keyword evidence="10" id="KW-1185">Reference proteome</keyword>
<dbReference type="RefSeq" id="WP_369694222.1">
    <property type="nucleotide sequence ID" value="NZ_JALXFV010000003.1"/>
</dbReference>
<keyword evidence="1" id="KW-0677">Repeat</keyword>
<evidence type="ECO:0000256" key="2">
    <source>
        <dbReference type="ARBA" id="ARBA00022771"/>
    </source>
</evidence>
<comment type="caution">
    <text evidence="9">The sequence shown here is derived from an EMBL/GenBank/DDBJ whole genome shotgun (WGS) entry which is preliminary data.</text>
</comment>
<evidence type="ECO:0000256" key="3">
    <source>
        <dbReference type="ARBA" id="ARBA00022833"/>
    </source>
</evidence>
<accession>A0ABD6AUP3</accession>
<dbReference type="Proteomes" id="UP001597187">
    <property type="component" value="Unassembled WGS sequence"/>
</dbReference>
<evidence type="ECO:0000313" key="10">
    <source>
        <dbReference type="Proteomes" id="UP001597187"/>
    </source>
</evidence>
<evidence type="ECO:0000313" key="9">
    <source>
        <dbReference type="EMBL" id="MFD1513487.1"/>
    </source>
</evidence>
<keyword evidence="5" id="KW-0804">Transcription</keyword>
<dbReference type="InterPro" id="IPR000812">
    <property type="entry name" value="TFIIB"/>
</dbReference>
<dbReference type="Pfam" id="PF08271">
    <property type="entry name" value="Zn_Ribbon_TF"/>
    <property type="match status" value="1"/>
</dbReference>
<evidence type="ECO:0000259" key="7">
    <source>
        <dbReference type="Pfam" id="PF00382"/>
    </source>
</evidence>
<dbReference type="InterPro" id="IPR013137">
    <property type="entry name" value="Znf_TFIIB"/>
</dbReference>
<evidence type="ECO:0000256" key="1">
    <source>
        <dbReference type="ARBA" id="ARBA00022737"/>
    </source>
</evidence>
<feature type="domain" description="Transcription factor TFIIB cyclin-like" evidence="7">
    <location>
        <begin position="187"/>
        <end position="264"/>
    </location>
</feature>
<protein>
    <submittedName>
        <fullName evidence="9">Transcription initiation factor IIB family protein</fullName>
    </submittedName>
</protein>
<feature type="domain" description="Transcription factor TFIIB cyclin-like" evidence="7">
    <location>
        <begin position="92"/>
        <end position="176"/>
    </location>
</feature>
<feature type="region of interest" description="Disordered" evidence="6">
    <location>
        <begin position="15"/>
        <end position="46"/>
    </location>
</feature>
<dbReference type="GO" id="GO:0008270">
    <property type="term" value="F:zinc ion binding"/>
    <property type="evidence" value="ECO:0007669"/>
    <property type="project" value="UniProtKB-KW"/>
</dbReference>
<dbReference type="Gene3D" id="1.10.472.170">
    <property type="match status" value="1"/>
</dbReference>
<dbReference type="PRINTS" id="PR00685">
    <property type="entry name" value="TIFACTORIIB"/>
</dbReference>
<organism evidence="9 10">
    <name type="scientific">Halomarina rubra</name>
    <dbReference type="NCBI Taxonomy" id="2071873"/>
    <lineage>
        <taxon>Archaea</taxon>
        <taxon>Methanobacteriati</taxon>
        <taxon>Methanobacteriota</taxon>
        <taxon>Stenosarchaea group</taxon>
        <taxon>Halobacteria</taxon>
        <taxon>Halobacteriales</taxon>
        <taxon>Natronomonadaceae</taxon>
        <taxon>Halomarina</taxon>
    </lineage>
</organism>
<dbReference type="SUPFAM" id="SSF47954">
    <property type="entry name" value="Cyclin-like"/>
    <property type="match status" value="2"/>
</dbReference>
<dbReference type="EMBL" id="JBHUDC010000003">
    <property type="protein sequence ID" value="MFD1513487.1"/>
    <property type="molecule type" value="Genomic_DNA"/>
</dbReference>
<dbReference type="InterPro" id="IPR013150">
    <property type="entry name" value="TFIIB_cyclin"/>
</dbReference>
<evidence type="ECO:0000259" key="8">
    <source>
        <dbReference type="Pfam" id="PF08271"/>
    </source>
</evidence>
<evidence type="ECO:0000256" key="6">
    <source>
        <dbReference type="SAM" id="MobiDB-lite"/>
    </source>
</evidence>
<dbReference type="PANTHER" id="PTHR11618">
    <property type="entry name" value="TRANSCRIPTION INITIATION FACTOR IIB-RELATED"/>
    <property type="match status" value="1"/>
</dbReference>
<keyword evidence="2" id="KW-0479">Metal-binding</keyword>
<evidence type="ECO:0000256" key="5">
    <source>
        <dbReference type="ARBA" id="ARBA00023163"/>
    </source>
</evidence>
<dbReference type="SUPFAM" id="SSF57783">
    <property type="entry name" value="Zinc beta-ribbon"/>
    <property type="match status" value="1"/>
</dbReference>